<feature type="domain" description="Dynamin N-terminal" evidence="2">
    <location>
        <begin position="23"/>
        <end position="250"/>
    </location>
</feature>
<gene>
    <name evidence="4" type="ORF">RDB_LOCUS172570</name>
</gene>
<name>A0A8H3EEH3_9AGAM</name>
<proteinExistence type="predicted"/>
<dbReference type="InterPro" id="IPR045063">
    <property type="entry name" value="Dynamin_N"/>
</dbReference>
<evidence type="ECO:0008006" key="6">
    <source>
        <dbReference type="Google" id="ProtNLM"/>
    </source>
</evidence>
<dbReference type="Pfam" id="PF00350">
    <property type="entry name" value="Dynamin_N"/>
    <property type="match status" value="1"/>
</dbReference>
<sequence>MRKDVWQRECNRIQSEQLAPVLIAVCGVTGAGKSSLLNAVLEDNLVPTSGMSVITEVQYHDKETIIGEVEFLTLAEWKEEVVSLIEEIRINETGSEVEVASHKIRTVYPHLKPADLAGLSVSALLQSEQHKAISSYLGSLESVESPNSESFRLAISKYIESPRPTNLRQGSTTRAIASGPNLQGAIWPLIRLVRIKAKSKALSSGAVLVDLPGIADANLARGKIAKNYMQTCNHIWVVSNIVRTIDDKAAQGTQIMNGKYNCHSITFIATKTDDVSCPEVIGQLDLAGDPELQDIEMRIDSVNAEMEKLSDANNKRNKIINEVKIQINKEGTLQIHSFGSMGSNKRKCEAEPAARNIKRICAQSIGHDANMNAEDMDVDHIDWVASSFDCATNLAPEPKETHYTGNSSNTPQMKGNLRLKLQYLEEENLEAEVKIFTYEKKVIGLERKRKAFCAIKRNAFSKKRLEENFRNGLEQLELDEEIEGSPNTSGLHRQKPNYSAVRLSVFTCSARDYIQINNRLDKYGETTCFSNSMDTEIPALQARCHSLAIRMRKRTVDSLMNDLAVLLEGIEEFLRDVDGIDICDCRIVAEKWSSEVPIRDITDGLGLIQTHPATPSVDLHTSEPWKTRSGRRFNRRFTTPLEDTFEWKVQQARDLDQNQRAIQQARSDKGISHLLQKKMNIVASKCQKHLQGEFRGKIRAPCQSGATTAKNTAIETLEKFAQTMRWNTLRAVLRRHGEFKEADFNADLVRPMTRRITRPWSRIFEQNGSMLLRQMAAESISVVSELLEEVEKSLPPSLEERFQAQRQLACQEAKKSIDNIVENLGKLINKEQKTISRSLALYIKTELHDTYAEIIEVSGAGAGSGNRLKASCLTDRRRDY</sequence>
<dbReference type="PANTHER" id="PTHR36681:SF3">
    <property type="entry name" value="NUCLEAR GTPASE, GERMINAL CENTER-ASSOCIATED, TANDEM DUPLICATE 3"/>
    <property type="match status" value="1"/>
</dbReference>
<organism evidence="4 5">
    <name type="scientific">Rhizoctonia solani</name>
    <dbReference type="NCBI Taxonomy" id="456999"/>
    <lineage>
        <taxon>Eukaryota</taxon>
        <taxon>Fungi</taxon>
        <taxon>Dikarya</taxon>
        <taxon>Basidiomycota</taxon>
        <taxon>Agaricomycotina</taxon>
        <taxon>Agaricomycetes</taxon>
        <taxon>Cantharellales</taxon>
        <taxon>Ceratobasidiaceae</taxon>
        <taxon>Rhizoctonia</taxon>
    </lineage>
</organism>
<dbReference type="AlphaFoldDB" id="A0A8H3EEH3"/>
<evidence type="ECO:0000256" key="1">
    <source>
        <dbReference type="SAM" id="Coils"/>
    </source>
</evidence>
<dbReference type="InterPro" id="IPR027417">
    <property type="entry name" value="P-loop_NTPase"/>
</dbReference>
<evidence type="ECO:0000259" key="2">
    <source>
        <dbReference type="Pfam" id="PF00350"/>
    </source>
</evidence>
<protein>
    <recommendedName>
        <fullName evidence="6">Nuclear GTPase SLIP-GC</fullName>
    </recommendedName>
</protein>
<evidence type="ECO:0000259" key="3">
    <source>
        <dbReference type="Pfam" id="PF24564"/>
    </source>
</evidence>
<dbReference type="Proteomes" id="UP000663827">
    <property type="component" value="Unassembled WGS sequence"/>
</dbReference>
<feature type="domain" description="DUF7605" evidence="3">
    <location>
        <begin position="712"/>
        <end position="862"/>
    </location>
</feature>
<dbReference type="Pfam" id="PF24564">
    <property type="entry name" value="DUF7605"/>
    <property type="match status" value="1"/>
</dbReference>
<accession>A0A8H3EEH3</accession>
<dbReference type="InterPro" id="IPR056024">
    <property type="entry name" value="DUF7605"/>
</dbReference>
<dbReference type="EMBL" id="CAJNJQ010006238">
    <property type="protein sequence ID" value="CAE7224521.1"/>
    <property type="molecule type" value="Genomic_DNA"/>
</dbReference>
<comment type="caution">
    <text evidence="4">The sequence shown here is derived from an EMBL/GenBank/DDBJ whole genome shotgun (WGS) entry which is preliminary data.</text>
</comment>
<dbReference type="Gene3D" id="3.40.50.300">
    <property type="entry name" value="P-loop containing nucleotide triphosphate hydrolases"/>
    <property type="match status" value="1"/>
</dbReference>
<reference evidence="4" key="1">
    <citation type="submission" date="2021-01" db="EMBL/GenBank/DDBJ databases">
        <authorList>
            <person name="Kaushik A."/>
        </authorList>
    </citation>
    <scope>NUCLEOTIDE SEQUENCE</scope>
    <source>
        <strain evidence="4">AG5</strain>
    </source>
</reference>
<feature type="coiled-coil region" evidence="1">
    <location>
        <begin position="292"/>
        <end position="322"/>
    </location>
</feature>
<evidence type="ECO:0000313" key="5">
    <source>
        <dbReference type="Proteomes" id="UP000663827"/>
    </source>
</evidence>
<evidence type="ECO:0000313" key="4">
    <source>
        <dbReference type="EMBL" id="CAE7224521.1"/>
    </source>
</evidence>
<dbReference type="SUPFAM" id="SSF52540">
    <property type="entry name" value="P-loop containing nucleoside triphosphate hydrolases"/>
    <property type="match status" value="1"/>
</dbReference>
<dbReference type="PANTHER" id="PTHR36681">
    <property type="entry name" value="NUCLEAR GTPASE, GERMINAL CENTER-ASSOCIATED, TANDEM DUPLICATE 3"/>
    <property type="match status" value="1"/>
</dbReference>
<keyword evidence="1" id="KW-0175">Coiled coil</keyword>